<dbReference type="Proteomes" id="UP000789508">
    <property type="component" value="Unassembled WGS sequence"/>
</dbReference>
<proteinExistence type="inferred from homology"/>
<dbReference type="Gene3D" id="3.40.50.2020">
    <property type="match status" value="2"/>
</dbReference>
<sequence>AMSADDVESNCSSIITLVGDVTGRIAFIVDDMIDRATSFIAAADHLIQRCNAKKVYVIVTHGILSGDSIREIENCRSIYQLVVTNSFPISLEKRRQSSKLVIIDVSGTLAEAIRRTHNGESISYLFDTPV</sequence>
<evidence type="ECO:0000313" key="2">
    <source>
        <dbReference type="EMBL" id="CAG8740173.1"/>
    </source>
</evidence>
<name>A0A9N9NKA7_9GLOM</name>
<evidence type="ECO:0000256" key="1">
    <source>
        <dbReference type="ARBA" id="ARBA00006478"/>
    </source>
</evidence>
<dbReference type="Pfam" id="PF14572">
    <property type="entry name" value="Pribosyl_synth"/>
    <property type="match status" value="1"/>
</dbReference>
<dbReference type="GO" id="GO:0006164">
    <property type="term" value="P:purine nucleotide biosynthetic process"/>
    <property type="evidence" value="ECO:0007669"/>
    <property type="project" value="TreeGrafter"/>
</dbReference>
<dbReference type="GO" id="GO:0000287">
    <property type="term" value="F:magnesium ion binding"/>
    <property type="evidence" value="ECO:0007669"/>
    <property type="project" value="InterPro"/>
</dbReference>
<dbReference type="SUPFAM" id="SSF53271">
    <property type="entry name" value="PRTase-like"/>
    <property type="match status" value="1"/>
</dbReference>
<dbReference type="CDD" id="cd06223">
    <property type="entry name" value="PRTases_typeI"/>
    <property type="match status" value="1"/>
</dbReference>
<dbReference type="InterPro" id="IPR005946">
    <property type="entry name" value="Rib-P_diPkinase"/>
</dbReference>
<organism evidence="2 3">
    <name type="scientific">Ambispora leptoticha</name>
    <dbReference type="NCBI Taxonomy" id="144679"/>
    <lineage>
        <taxon>Eukaryota</taxon>
        <taxon>Fungi</taxon>
        <taxon>Fungi incertae sedis</taxon>
        <taxon>Mucoromycota</taxon>
        <taxon>Glomeromycotina</taxon>
        <taxon>Glomeromycetes</taxon>
        <taxon>Archaeosporales</taxon>
        <taxon>Ambisporaceae</taxon>
        <taxon>Ambispora</taxon>
    </lineage>
</organism>
<dbReference type="OrthoDB" id="413572at2759"/>
<dbReference type="EMBL" id="CAJVPS010034808">
    <property type="protein sequence ID" value="CAG8740173.1"/>
    <property type="molecule type" value="Genomic_DNA"/>
</dbReference>
<keyword evidence="3" id="KW-1185">Reference proteome</keyword>
<dbReference type="FunFam" id="3.40.50.2020:FF:000043">
    <property type="entry name" value="Ribose-phosphate pyrophosphokinase 1"/>
    <property type="match status" value="1"/>
</dbReference>
<dbReference type="GO" id="GO:0006015">
    <property type="term" value="P:5-phosphoribose 1-diphosphate biosynthetic process"/>
    <property type="evidence" value="ECO:0007669"/>
    <property type="project" value="TreeGrafter"/>
</dbReference>
<dbReference type="GO" id="GO:0005524">
    <property type="term" value="F:ATP binding"/>
    <property type="evidence" value="ECO:0007669"/>
    <property type="project" value="TreeGrafter"/>
</dbReference>
<dbReference type="GO" id="GO:0005737">
    <property type="term" value="C:cytoplasm"/>
    <property type="evidence" value="ECO:0007669"/>
    <property type="project" value="TreeGrafter"/>
</dbReference>
<dbReference type="AlphaFoldDB" id="A0A9N9NKA7"/>
<dbReference type="InterPro" id="IPR029057">
    <property type="entry name" value="PRTase-like"/>
</dbReference>
<accession>A0A9N9NKA7</accession>
<gene>
    <name evidence="2" type="ORF">ALEPTO_LOCUS12936</name>
</gene>
<comment type="similarity">
    <text evidence="1">Belongs to the ribose-phosphate pyrophosphokinase family.</text>
</comment>
<protein>
    <submittedName>
        <fullName evidence="2">2376_t:CDS:1</fullName>
    </submittedName>
</protein>
<comment type="caution">
    <text evidence="2">The sequence shown here is derived from an EMBL/GenBank/DDBJ whole genome shotgun (WGS) entry which is preliminary data.</text>
</comment>
<dbReference type="PANTHER" id="PTHR10210:SF57">
    <property type="entry name" value="RIBOSE-PHOSPHATE DIPHOSPHOKINASE"/>
    <property type="match status" value="1"/>
</dbReference>
<feature type="non-terminal residue" evidence="2">
    <location>
        <position position="130"/>
    </location>
</feature>
<dbReference type="PANTHER" id="PTHR10210">
    <property type="entry name" value="RIBOSE-PHOSPHATE DIPHOSPHOKINASE FAMILY MEMBER"/>
    <property type="match status" value="1"/>
</dbReference>
<evidence type="ECO:0000313" key="3">
    <source>
        <dbReference type="Proteomes" id="UP000789508"/>
    </source>
</evidence>
<dbReference type="GO" id="GO:0002189">
    <property type="term" value="C:ribose phosphate diphosphokinase complex"/>
    <property type="evidence" value="ECO:0007669"/>
    <property type="project" value="TreeGrafter"/>
</dbReference>
<reference evidence="2" key="1">
    <citation type="submission" date="2021-06" db="EMBL/GenBank/DDBJ databases">
        <authorList>
            <person name="Kallberg Y."/>
            <person name="Tangrot J."/>
            <person name="Rosling A."/>
        </authorList>
    </citation>
    <scope>NUCLEOTIDE SEQUENCE</scope>
    <source>
        <strain evidence="2">FL130A</strain>
    </source>
</reference>
<dbReference type="InterPro" id="IPR000836">
    <property type="entry name" value="PRTase_dom"/>
</dbReference>
<dbReference type="GO" id="GO:0004749">
    <property type="term" value="F:ribose phosphate diphosphokinase activity"/>
    <property type="evidence" value="ECO:0007669"/>
    <property type="project" value="TreeGrafter"/>
</dbReference>